<organism evidence="1 2">
    <name type="scientific">Flavobacterium araucananum</name>
    <dbReference type="NCBI Taxonomy" id="946678"/>
    <lineage>
        <taxon>Bacteria</taxon>
        <taxon>Pseudomonadati</taxon>
        <taxon>Bacteroidota</taxon>
        <taxon>Flavobacteriia</taxon>
        <taxon>Flavobacteriales</taxon>
        <taxon>Flavobacteriaceae</taxon>
        <taxon>Flavobacterium</taxon>
    </lineage>
</organism>
<keyword evidence="2" id="KW-1185">Reference proteome</keyword>
<evidence type="ECO:0000313" key="2">
    <source>
        <dbReference type="Proteomes" id="UP000214684"/>
    </source>
</evidence>
<dbReference type="Proteomes" id="UP000214684">
    <property type="component" value="Unassembled WGS sequence"/>
</dbReference>
<protein>
    <submittedName>
        <fullName evidence="1">Uncharacterized protein</fullName>
    </submittedName>
</protein>
<sequence length="61" mass="7445">MFRTATLFYFCHRFYRLKGLKNLGQKKLCPFALQNLSTFKKKPLPLKRKFINIQRYKSMNQ</sequence>
<name>A0A227PHA1_9FLAO</name>
<dbReference type="AlphaFoldDB" id="A0A227PHA1"/>
<evidence type="ECO:0000313" key="1">
    <source>
        <dbReference type="EMBL" id="OXG09257.1"/>
    </source>
</evidence>
<proteinExistence type="predicted"/>
<reference evidence="1 2" key="1">
    <citation type="submission" date="2016-11" db="EMBL/GenBank/DDBJ databases">
        <title>Whole genomes of Flavobacteriaceae.</title>
        <authorList>
            <person name="Stine C."/>
            <person name="Li C."/>
            <person name="Tadesse D."/>
        </authorList>
    </citation>
    <scope>NUCLEOTIDE SEQUENCE [LARGE SCALE GENOMIC DNA]</scope>
    <source>
        <strain evidence="1 2">DSM 24704</strain>
    </source>
</reference>
<comment type="caution">
    <text evidence="1">The sequence shown here is derived from an EMBL/GenBank/DDBJ whole genome shotgun (WGS) entry which is preliminary data.</text>
</comment>
<dbReference type="EMBL" id="MUGS01000002">
    <property type="protein sequence ID" value="OXG09257.1"/>
    <property type="molecule type" value="Genomic_DNA"/>
</dbReference>
<gene>
    <name evidence="1" type="ORF">B0A64_00395</name>
</gene>
<accession>A0A227PHA1</accession>